<keyword evidence="6 10" id="KW-1133">Transmembrane helix</keyword>
<evidence type="ECO:0000313" key="12">
    <source>
        <dbReference type="EMBL" id="GHC66014.1"/>
    </source>
</evidence>
<feature type="transmembrane region" description="Helical" evidence="10">
    <location>
        <begin position="450"/>
        <end position="468"/>
    </location>
</feature>
<feature type="transmembrane region" description="Helical" evidence="10">
    <location>
        <begin position="525"/>
        <end position="543"/>
    </location>
</feature>
<comment type="function">
    <text evidence="8 10">Involved in peptidoglycan biosynthesis. Transports lipid-linked peptidoglycan precursors from the inner to the outer leaflet of the cytoplasmic membrane.</text>
</comment>
<comment type="pathway">
    <text evidence="10">Cell wall biogenesis; peptidoglycan biosynthesis.</text>
</comment>
<feature type="coiled-coil region" evidence="11">
    <location>
        <begin position="214"/>
        <end position="241"/>
    </location>
</feature>
<name>A0A918TW91_9BACT</name>
<keyword evidence="10" id="KW-0813">Transport</keyword>
<evidence type="ECO:0000256" key="1">
    <source>
        <dbReference type="ARBA" id="ARBA00004651"/>
    </source>
</evidence>
<feature type="transmembrane region" description="Helical" evidence="10">
    <location>
        <begin position="617"/>
        <end position="637"/>
    </location>
</feature>
<dbReference type="GO" id="GO:0015648">
    <property type="term" value="F:lipid-linked peptidoglycan transporter activity"/>
    <property type="evidence" value="ECO:0007669"/>
    <property type="project" value="UniProtKB-UniRule"/>
</dbReference>
<proteinExistence type="inferred from homology"/>
<dbReference type="EMBL" id="BMXI01000020">
    <property type="protein sequence ID" value="GHC66014.1"/>
    <property type="molecule type" value="Genomic_DNA"/>
</dbReference>
<dbReference type="PRINTS" id="PR01806">
    <property type="entry name" value="VIRFACTRMVIN"/>
</dbReference>
<dbReference type="GO" id="GO:0008360">
    <property type="term" value="P:regulation of cell shape"/>
    <property type="evidence" value="ECO:0007669"/>
    <property type="project" value="UniProtKB-KW"/>
</dbReference>
<dbReference type="GO" id="GO:0009252">
    <property type="term" value="P:peptidoglycan biosynthetic process"/>
    <property type="evidence" value="ECO:0007669"/>
    <property type="project" value="UniProtKB-UniRule"/>
</dbReference>
<sequence>MTVSGFTLVSRLLGFLRDILIARFLGTGLVADAFFAAFRFPNLFRRIFGEGAFNAAFVPLFGKKVIDDREDGIEFASKAFSMLLLVLGVFTVVAIPAMPLLMNVVVPGFKARDVDPSFFGKKTEIVLNEKPQEIEIATKGARAVYLELVEKGDVKIHSIAFETEKKTFMSLFGKKGQSKATVLGEPVTPEVAHSSSYATVLEPIDFKVPAEVEVRKAEESEKDYQERLQEYRDEFKAEIKKDNFVLQGISWDGGTFAGESGEDVFKFGRPSGKAGKGFGWFSVQVSGNGTLKIYRNDPGTFDKTVKLTRIMFIYLLCMALAAHLSGVLNTFRIFGMPAAAPIILNVVFLVSLGFVGWFGWLPGETLAWGVALAGFLQLAALWWTCYRKGAPIKVVRPKMDPEMKKLFGLMGPGVASASVQQINLLIGGVIASFQPGAVSYLYYSDRVYQLPLGMIGIALGVVLLPEVTRQLRGGMERQAGKTITRGIELGMLLTLPAAMAMIVVPTELIAGLFQRGEFVRADAVQTGYALAAFGVGLPGYVLIKVLQPGYFAKGDTKNPMRMAVIMVAVNIVVSLLLFPWIGHVGLAVATSVAAWVNVFMLWRGLKGFVTLTEATVFKLGRMVLASLLMGVVLYFAAKGLGPWFEGTGLQRVVAMILLVGSGISAFGALALFLRATNVKDLRAGFGKG</sequence>
<evidence type="ECO:0000256" key="9">
    <source>
        <dbReference type="ARBA" id="ARBA00061532"/>
    </source>
</evidence>
<feature type="transmembrane region" description="Helical" evidence="10">
    <location>
        <begin position="489"/>
        <end position="513"/>
    </location>
</feature>
<evidence type="ECO:0000256" key="10">
    <source>
        <dbReference type="HAMAP-Rule" id="MF_02078"/>
    </source>
</evidence>
<feature type="transmembrane region" description="Helical" evidence="10">
    <location>
        <begin position="20"/>
        <end position="38"/>
    </location>
</feature>
<evidence type="ECO:0000256" key="2">
    <source>
        <dbReference type="ARBA" id="ARBA00022475"/>
    </source>
</evidence>
<feature type="transmembrane region" description="Helical" evidence="10">
    <location>
        <begin position="406"/>
        <end position="430"/>
    </location>
</feature>
<evidence type="ECO:0000256" key="5">
    <source>
        <dbReference type="ARBA" id="ARBA00022984"/>
    </source>
</evidence>
<organism evidence="12 13">
    <name type="scientific">Roseibacillus persicicus</name>
    <dbReference type="NCBI Taxonomy" id="454148"/>
    <lineage>
        <taxon>Bacteria</taxon>
        <taxon>Pseudomonadati</taxon>
        <taxon>Verrucomicrobiota</taxon>
        <taxon>Verrucomicrobiia</taxon>
        <taxon>Verrucomicrobiales</taxon>
        <taxon>Verrucomicrobiaceae</taxon>
        <taxon>Roseibacillus</taxon>
    </lineage>
</organism>
<accession>A0A918TW91</accession>
<feature type="transmembrane region" description="Helical" evidence="10">
    <location>
        <begin position="79"/>
        <end position="102"/>
    </location>
</feature>
<evidence type="ECO:0000256" key="7">
    <source>
        <dbReference type="ARBA" id="ARBA00023136"/>
    </source>
</evidence>
<evidence type="ECO:0000256" key="4">
    <source>
        <dbReference type="ARBA" id="ARBA00022960"/>
    </source>
</evidence>
<comment type="caution">
    <text evidence="12">The sequence shown here is derived from an EMBL/GenBank/DDBJ whole genome shotgun (WGS) entry which is preliminary data.</text>
</comment>
<reference evidence="12" key="2">
    <citation type="submission" date="2020-09" db="EMBL/GenBank/DDBJ databases">
        <authorList>
            <person name="Sun Q."/>
            <person name="Kim S."/>
        </authorList>
    </citation>
    <scope>NUCLEOTIDE SEQUENCE</scope>
    <source>
        <strain evidence="12">KCTC 12988</strain>
    </source>
</reference>
<dbReference type="CDD" id="cd13123">
    <property type="entry name" value="MATE_MurJ_like"/>
    <property type="match status" value="1"/>
</dbReference>
<evidence type="ECO:0000256" key="8">
    <source>
        <dbReference type="ARBA" id="ARBA00060041"/>
    </source>
</evidence>
<keyword evidence="5 10" id="KW-0573">Peptidoglycan synthesis</keyword>
<keyword evidence="3 10" id="KW-0812">Transmembrane</keyword>
<keyword evidence="10" id="KW-0961">Cell wall biogenesis/degradation</keyword>
<evidence type="ECO:0000256" key="6">
    <source>
        <dbReference type="ARBA" id="ARBA00022989"/>
    </source>
</evidence>
<evidence type="ECO:0000256" key="3">
    <source>
        <dbReference type="ARBA" id="ARBA00022692"/>
    </source>
</evidence>
<dbReference type="Pfam" id="PF03023">
    <property type="entry name" value="MurJ"/>
    <property type="match status" value="2"/>
</dbReference>
<gene>
    <name evidence="10" type="primary">murJ</name>
    <name evidence="12" type="ORF">GCM10007100_37270</name>
</gene>
<dbReference type="Proteomes" id="UP000644507">
    <property type="component" value="Unassembled WGS sequence"/>
</dbReference>
<reference evidence="12" key="1">
    <citation type="journal article" date="2014" name="Int. J. Syst. Evol. Microbiol.">
        <title>Complete genome sequence of Corynebacterium casei LMG S-19264T (=DSM 44701T), isolated from a smear-ripened cheese.</title>
        <authorList>
            <consortium name="US DOE Joint Genome Institute (JGI-PGF)"/>
            <person name="Walter F."/>
            <person name="Albersmeier A."/>
            <person name="Kalinowski J."/>
            <person name="Ruckert C."/>
        </authorList>
    </citation>
    <scope>NUCLEOTIDE SEQUENCE</scope>
    <source>
        <strain evidence="12">KCTC 12988</strain>
    </source>
</reference>
<keyword evidence="13" id="KW-1185">Reference proteome</keyword>
<keyword evidence="7 10" id="KW-0472">Membrane</keyword>
<dbReference type="NCBIfam" id="TIGR01695">
    <property type="entry name" value="murJ_mviN"/>
    <property type="match status" value="1"/>
</dbReference>
<dbReference type="AlphaFoldDB" id="A0A918TW91"/>
<dbReference type="GO" id="GO:0034204">
    <property type="term" value="P:lipid translocation"/>
    <property type="evidence" value="ECO:0007669"/>
    <property type="project" value="TreeGrafter"/>
</dbReference>
<keyword evidence="2 10" id="KW-1003">Cell membrane</keyword>
<feature type="transmembrane region" description="Helical" evidence="10">
    <location>
        <begin position="649"/>
        <end position="673"/>
    </location>
</feature>
<dbReference type="InterPro" id="IPR004268">
    <property type="entry name" value="MurJ"/>
</dbReference>
<dbReference type="PANTHER" id="PTHR47019:SF1">
    <property type="entry name" value="LIPID II FLIPPASE MURJ"/>
    <property type="match status" value="1"/>
</dbReference>
<evidence type="ECO:0000256" key="11">
    <source>
        <dbReference type="SAM" id="Coils"/>
    </source>
</evidence>
<keyword evidence="4 10" id="KW-0133">Cell shape</keyword>
<keyword evidence="11" id="KW-0175">Coiled coil</keyword>
<evidence type="ECO:0000313" key="13">
    <source>
        <dbReference type="Proteomes" id="UP000644507"/>
    </source>
</evidence>
<feature type="transmembrane region" description="Helical" evidence="10">
    <location>
        <begin position="311"/>
        <end position="331"/>
    </location>
</feature>
<comment type="similarity">
    <text evidence="9 10">Belongs to the MurJ/MviN family.</text>
</comment>
<dbReference type="GO" id="GO:0005886">
    <property type="term" value="C:plasma membrane"/>
    <property type="evidence" value="ECO:0007669"/>
    <property type="project" value="UniProtKB-SubCell"/>
</dbReference>
<feature type="transmembrane region" description="Helical" evidence="10">
    <location>
        <begin position="587"/>
        <end position="605"/>
    </location>
</feature>
<dbReference type="HAMAP" id="MF_02078">
    <property type="entry name" value="MurJ_MviN"/>
    <property type="match status" value="1"/>
</dbReference>
<dbReference type="GO" id="GO:0071555">
    <property type="term" value="P:cell wall organization"/>
    <property type="evidence" value="ECO:0007669"/>
    <property type="project" value="UniProtKB-KW"/>
</dbReference>
<feature type="transmembrane region" description="Helical" evidence="10">
    <location>
        <begin position="338"/>
        <end position="360"/>
    </location>
</feature>
<feature type="transmembrane region" description="Helical" evidence="10">
    <location>
        <begin position="366"/>
        <end position="385"/>
    </location>
</feature>
<dbReference type="PANTHER" id="PTHR47019">
    <property type="entry name" value="LIPID II FLIPPASE MURJ"/>
    <property type="match status" value="1"/>
</dbReference>
<protein>
    <recommendedName>
        <fullName evidence="10">Probable lipid II flippase MurJ</fullName>
    </recommendedName>
</protein>
<feature type="transmembrane region" description="Helical" evidence="10">
    <location>
        <begin position="563"/>
        <end position="581"/>
    </location>
</feature>
<dbReference type="InterPro" id="IPR051050">
    <property type="entry name" value="Lipid_II_flippase_MurJ/MviN"/>
</dbReference>
<comment type="subcellular location">
    <subcellularLocation>
        <location evidence="1 10">Cell membrane</location>
        <topology evidence="1 10">Multi-pass membrane protein</topology>
    </subcellularLocation>
</comment>